<name>A0A369KNF5_9BACT</name>
<dbReference type="InterPro" id="IPR001926">
    <property type="entry name" value="TrpB-like_PALP"/>
</dbReference>
<dbReference type="GO" id="GO:0009097">
    <property type="term" value="P:isoleucine biosynthetic process"/>
    <property type="evidence" value="ECO:0007669"/>
    <property type="project" value="TreeGrafter"/>
</dbReference>
<dbReference type="SUPFAM" id="SSF53686">
    <property type="entry name" value="Tryptophan synthase beta subunit-like PLP-dependent enzymes"/>
    <property type="match status" value="1"/>
</dbReference>
<dbReference type="InterPro" id="IPR015424">
    <property type="entry name" value="PyrdxlP-dep_Trfase"/>
</dbReference>
<keyword evidence="6" id="KW-1185">Reference proteome</keyword>
<dbReference type="Gene3D" id="3.40.640.10">
    <property type="entry name" value="Type I PLP-dependent aspartate aminotransferase-like (Major domain)"/>
    <property type="match status" value="1"/>
</dbReference>
<dbReference type="PANTHER" id="PTHR48078:SF6">
    <property type="entry name" value="L-THREONINE DEHYDRATASE CATABOLIC TDCB"/>
    <property type="match status" value="1"/>
</dbReference>
<protein>
    <submittedName>
        <fullName evidence="5">Pyridoxal-phosphate dependent enzyme</fullName>
    </submittedName>
</protein>
<feature type="domain" description="Tryptophan synthase beta chain-like PALP" evidence="4">
    <location>
        <begin position="28"/>
        <end position="314"/>
    </location>
</feature>
<gene>
    <name evidence="5" type="ORF">DCC88_10295</name>
</gene>
<evidence type="ECO:0000256" key="3">
    <source>
        <dbReference type="ARBA" id="ARBA00023239"/>
    </source>
</evidence>
<evidence type="ECO:0000256" key="2">
    <source>
        <dbReference type="ARBA" id="ARBA00022898"/>
    </source>
</evidence>
<dbReference type="Gene3D" id="3.40.50.1100">
    <property type="match status" value="2"/>
</dbReference>
<evidence type="ECO:0000313" key="6">
    <source>
        <dbReference type="Proteomes" id="UP000253934"/>
    </source>
</evidence>
<evidence type="ECO:0000256" key="1">
    <source>
        <dbReference type="ARBA" id="ARBA00001933"/>
    </source>
</evidence>
<dbReference type="GO" id="GO:0003941">
    <property type="term" value="F:L-serine ammonia-lyase activity"/>
    <property type="evidence" value="ECO:0007669"/>
    <property type="project" value="TreeGrafter"/>
</dbReference>
<dbReference type="Pfam" id="PF00291">
    <property type="entry name" value="PALP"/>
    <property type="match status" value="1"/>
</dbReference>
<keyword evidence="3" id="KW-0456">Lyase</keyword>
<keyword evidence="2" id="KW-0663">Pyridoxal phosphate</keyword>
<dbReference type="SUPFAM" id="SSF53383">
    <property type="entry name" value="PLP-dependent transferases"/>
    <property type="match status" value="1"/>
</dbReference>
<comment type="cofactor">
    <cofactor evidence="1">
        <name>pyridoxal 5'-phosphate</name>
        <dbReference type="ChEBI" id="CHEBI:597326"/>
    </cofactor>
</comment>
<comment type="caution">
    <text evidence="5">The sequence shown here is derived from an EMBL/GenBank/DDBJ whole genome shotgun (WGS) entry which is preliminary data.</text>
</comment>
<dbReference type="InterPro" id="IPR050147">
    <property type="entry name" value="Ser/Thr_Dehydratase"/>
</dbReference>
<dbReference type="GO" id="GO:0030170">
    <property type="term" value="F:pyridoxal phosphate binding"/>
    <property type="evidence" value="ECO:0007669"/>
    <property type="project" value="InterPro"/>
</dbReference>
<dbReference type="InterPro" id="IPR036052">
    <property type="entry name" value="TrpB-like_PALP_sf"/>
</dbReference>
<dbReference type="GO" id="GO:0006567">
    <property type="term" value="P:L-threonine catabolic process"/>
    <property type="evidence" value="ECO:0007669"/>
    <property type="project" value="TreeGrafter"/>
</dbReference>
<evidence type="ECO:0000259" key="4">
    <source>
        <dbReference type="Pfam" id="PF00291"/>
    </source>
</evidence>
<dbReference type="AlphaFoldDB" id="A0A369KNF5"/>
<dbReference type="PANTHER" id="PTHR48078">
    <property type="entry name" value="THREONINE DEHYDRATASE, MITOCHONDRIAL-RELATED"/>
    <property type="match status" value="1"/>
</dbReference>
<dbReference type="GO" id="GO:0004794">
    <property type="term" value="F:threonine deaminase activity"/>
    <property type="evidence" value="ECO:0007669"/>
    <property type="project" value="TreeGrafter"/>
</dbReference>
<sequence length="851" mass="95984">MFIMKNEIHRSLEYLFHKIHDDYVTLKNYISKTPLVKINWLSHKNRTVWAKLESNQSTNSFKIRGAYNALLKLDKNKKIFTASAGNHGLAISYASQALQRDCTIFIPSNASDLKVRRLIQTGVKIEAVGKNLFDACRIARQQASIYNAEYISPYSHLDVICGQGSISLEVQEQSSVVFDHVLVPLGGGGLLTGIGTVFKNFSPSSNIIATYPQIFNRNFSDDFTKAMQKEVFPTIADGLAVQHDESGNEFSKILESLINSKIEVSESEIENTVIATLHNEGILIEGAAATALAPLLYDPDATRIKGNILVIISGGNISSTSLMKCFAADLKNTRLASILGHQSNKLSNEIEKNHTTSSKNYFDQGISKNFVLPKESKEIWSELLFITIAKAKNLLEGLSRFREYILLEGLSFNFKTYQYVFERIQSMVENSLKVYHENENASEIRDFYRLFIQEFAFLRSSLSWCSASNAQSQFVMFFDSQENNSSSVNYDRYGSLSLKKFEVNLLSSLGFSPEENDLLLVSSGQAAYSVIESFLISNVLHNNSNVVTAPYIYFEAQEQLERLSFANVTQCLSWDLDDIICEIEEKNADVIFIDPMANLAELNVVDFKNFADKIKSKNWKNKWLIIDGTMISGGINIFHLFSEKNHPNILYYESGSKYLQFGLDLQMAGVIVCSKENSVKLNVHRRNIGAVMYQSSINKFPEYNRELFINRMHILMRNSLILVNEIEKNVYLSNRINVSYPKNWKELYWKHGGGVVALSIKKTGLNHRSCLEAFIEILLTHCKDKKIPLTKGVSFGFSVTRVSAAAAMAENAPPFLRFSVGEESVDLMHKLSSVVVLSLKDFFESFDPNSI</sequence>
<dbReference type="GO" id="GO:0006565">
    <property type="term" value="P:L-serine catabolic process"/>
    <property type="evidence" value="ECO:0007669"/>
    <property type="project" value="TreeGrafter"/>
</dbReference>
<dbReference type="Pfam" id="PF01053">
    <property type="entry name" value="Cys_Met_Meta_PP"/>
    <property type="match status" value="1"/>
</dbReference>
<dbReference type="InterPro" id="IPR015421">
    <property type="entry name" value="PyrdxlP-dep_Trfase_major"/>
</dbReference>
<reference evidence="5" key="1">
    <citation type="submission" date="2018-04" db="EMBL/GenBank/DDBJ databases">
        <title>Draft genome sequence of the Candidatus Spirobacillus cienkowskii, a pathogen of freshwater Daphnia species, reconstructed from hemolymph metagenomic reads.</title>
        <authorList>
            <person name="Bresciani L."/>
            <person name="Lemos L.N."/>
            <person name="Wale N."/>
            <person name="Lin J.Y."/>
            <person name="Fernandes G.R."/>
            <person name="Duffy M.A."/>
            <person name="Rodrigues J.M."/>
        </authorList>
    </citation>
    <scope>NUCLEOTIDE SEQUENCE [LARGE SCALE GENOMIC DNA]</scope>
    <source>
        <strain evidence="5">Binning01</strain>
    </source>
</reference>
<proteinExistence type="predicted"/>
<dbReference type="GO" id="GO:0019346">
    <property type="term" value="P:transsulfuration"/>
    <property type="evidence" value="ECO:0007669"/>
    <property type="project" value="InterPro"/>
</dbReference>
<dbReference type="PROSITE" id="PS00165">
    <property type="entry name" value="DEHYDRATASE_SER_THR"/>
    <property type="match status" value="1"/>
</dbReference>
<organism evidence="5 6">
    <name type="scientific">Spirobacillus cienkowskii</name>
    <dbReference type="NCBI Taxonomy" id="495820"/>
    <lineage>
        <taxon>Bacteria</taxon>
        <taxon>Pseudomonadati</taxon>
        <taxon>Bdellovibrionota</taxon>
        <taxon>Oligoflexia</taxon>
        <taxon>Silvanigrellales</taxon>
        <taxon>Spirobacillus</taxon>
    </lineage>
</organism>
<accession>A0A369KNF5</accession>
<dbReference type="Proteomes" id="UP000253934">
    <property type="component" value="Unassembled WGS sequence"/>
</dbReference>
<evidence type="ECO:0000313" key="5">
    <source>
        <dbReference type="EMBL" id="RDB35388.1"/>
    </source>
</evidence>
<dbReference type="InterPro" id="IPR000634">
    <property type="entry name" value="Ser/Thr_deHydtase_PyrdxlP-BS"/>
</dbReference>
<dbReference type="InterPro" id="IPR000277">
    <property type="entry name" value="Cys/Met-Metab_PyrdxlP-dep_enz"/>
</dbReference>
<dbReference type="EMBL" id="QOVW01000087">
    <property type="protein sequence ID" value="RDB35388.1"/>
    <property type="molecule type" value="Genomic_DNA"/>
</dbReference>